<feature type="region of interest" description="Disordered" evidence="8">
    <location>
        <begin position="1"/>
        <end position="38"/>
    </location>
</feature>
<dbReference type="PROSITE" id="PS51130">
    <property type="entry name" value="PDXT_SNO_2"/>
    <property type="match status" value="1"/>
</dbReference>
<dbReference type="PANTHER" id="PTHR31559:SF0">
    <property type="entry name" value="PYRIDOXAL 5'-PHOSPHATE SYNTHASE SUBUNIT SNO1-RELATED"/>
    <property type="match status" value="1"/>
</dbReference>
<accession>M2XS80</accession>
<feature type="binding site" evidence="7">
    <location>
        <begin position="176"/>
        <end position="177"/>
    </location>
    <ligand>
        <name>L-glutamine</name>
        <dbReference type="ChEBI" id="CHEBI:58359"/>
    </ligand>
</feature>
<comment type="pathway">
    <text evidence="7">Cofactor biosynthesis; pyridoxal 5'-phosphate biosynthesis.</text>
</comment>
<dbReference type="EMBL" id="ANHZ02000024">
    <property type="protein sequence ID" value="EME35673.1"/>
    <property type="molecule type" value="Genomic_DNA"/>
</dbReference>
<dbReference type="GO" id="GO:0036381">
    <property type="term" value="F:pyridoxal 5'-phosphate synthase (glutamine hydrolysing) activity"/>
    <property type="evidence" value="ECO:0007669"/>
    <property type="project" value="UniProtKB-UniRule"/>
</dbReference>
<gene>
    <name evidence="7" type="primary">pdxT</name>
    <name evidence="9" type="ORF">C884_01400</name>
</gene>
<dbReference type="HAMAP" id="MF_01615">
    <property type="entry name" value="PdxT"/>
    <property type="match status" value="1"/>
</dbReference>
<dbReference type="GO" id="GO:0004359">
    <property type="term" value="F:glutaminase activity"/>
    <property type="evidence" value="ECO:0007669"/>
    <property type="project" value="UniProtKB-UniRule"/>
</dbReference>
<feature type="active site" description="Charge relay system" evidence="7">
    <location>
        <position position="220"/>
    </location>
</feature>
<proteinExistence type="inferred from homology"/>
<feature type="binding site" evidence="7">
    <location>
        <begin position="89"/>
        <end position="91"/>
    </location>
    <ligand>
        <name>L-glutamine</name>
        <dbReference type="ChEBI" id="CHEBI:58359"/>
    </ligand>
</feature>
<dbReference type="PANTHER" id="PTHR31559">
    <property type="entry name" value="PYRIDOXAL 5'-PHOSPHATE SYNTHASE SUBUNIT SNO"/>
    <property type="match status" value="1"/>
</dbReference>
<reference evidence="9 10" key="1">
    <citation type="journal article" date="2014" name="Genome Announc.">
        <title>Draft Genome Sequence of Kocuria palustris PEL.</title>
        <authorList>
            <person name="Sharma G."/>
            <person name="Khatri I."/>
            <person name="Subramanian S."/>
        </authorList>
    </citation>
    <scope>NUCLEOTIDE SEQUENCE [LARGE SCALE GENOMIC DNA]</scope>
    <source>
        <strain evidence="9 10">PEL</strain>
    </source>
</reference>
<comment type="catalytic activity">
    <reaction evidence="6 7">
        <text>L-glutamine + H2O = L-glutamate + NH4(+)</text>
        <dbReference type="Rhea" id="RHEA:15889"/>
        <dbReference type="ChEBI" id="CHEBI:15377"/>
        <dbReference type="ChEBI" id="CHEBI:28938"/>
        <dbReference type="ChEBI" id="CHEBI:29985"/>
        <dbReference type="ChEBI" id="CHEBI:58359"/>
        <dbReference type="EC" id="3.5.1.2"/>
    </reaction>
</comment>
<feature type="binding site" evidence="7">
    <location>
        <position position="150"/>
    </location>
    <ligand>
        <name>L-glutamine</name>
        <dbReference type="ChEBI" id="CHEBI:58359"/>
    </ligand>
</feature>
<dbReference type="NCBIfam" id="TIGR03800">
    <property type="entry name" value="PLP_synth_Pdx2"/>
    <property type="match status" value="1"/>
</dbReference>
<evidence type="ECO:0000313" key="9">
    <source>
        <dbReference type="EMBL" id="EME35673.1"/>
    </source>
</evidence>
<dbReference type="EC" id="4.3.3.6" evidence="7"/>
<evidence type="ECO:0000256" key="1">
    <source>
        <dbReference type="ARBA" id="ARBA00008345"/>
    </source>
</evidence>
<sequence length="248" mass="25822">MSPEAPAASAPSRRGGPGDDARGDSARAGTARGRSGDDDARTARIGVLALQGGVAEHVRMLESLGADAVTVRSSAALEQPLDGIVLPGGESSTMDRLLRRFGMRDRLAQLLQDGLPVLGTCAGLILLADEIVDPAPGQTSLASLGIRVRRNAFGRQVDSTAETLQTWLGPVAGAFIRAPEVLEVGEGIQVLARRGTAPDGDGPIVAVGTDTALGLSFHPELTGDDTFHRELLRRIGDLRRTAGPGTRR</sequence>
<keyword evidence="2 7" id="KW-0378">Hydrolase</keyword>
<dbReference type="SUPFAM" id="SSF52317">
    <property type="entry name" value="Class I glutamine amidotransferase-like"/>
    <property type="match status" value="1"/>
</dbReference>
<comment type="subunit">
    <text evidence="7">In the presence of PdxS, forms a dodecamer of heterodimers. Only shows activity in the heterodimer.</text>
</comment>
<evidence type="ECO:0000256" key="7">
    <source>
        <dbReference type="HAMAP-Rule" id="MF_01615"/>
    </source>
</evidence>
<dbReference type="EC" id="3.5.1.2" evidence="7"/>
<comment type="caution">
    <text evidence="9">The sequence shown here is derived from an EMBL/GenBank/DDBJ whole genome shotgun (WGS) entry which is preliminary data.</text>
</comment>
<feature type="active site" description="Charge relay system" evidence="7">
    <location>
        <position position="218"/>
    </location>
</feature>
<dbReference type="InterPro" id="IPR021196">
    <property type="entry name" value="PdxT/SNO_CS"/>
</dbReference>
<keyword evidence="5 7" id="KW-0456">Lyase</keyword>
<feature type="compositionally biased region" description="Low complexity" evidence="8">
    <location>
        <begin position="1"/>
        <end position="14"/>
    </location>
</feature>
<feature type="compositionally biased region" description="Basic and acidic residues" evidence="8">
    <location>
        <begin position="16"/>
        <end position="25"/>
    </location>
</feature>
<comment type="similarity">
    <text evidence="1 7">Belongs to the glutaminase PdxT/SNO family.</text>
</comment>
<evidence type="ECO:0000256" key="5">
    <source>
        <dbReference type="ARBA" id="ARBA00023239"/>
    </source>
</evidence>
<dbReference type="RefSeq" id="WP_006215626.1">
    <property type="nucleotide sequence ID" value="NZ_ANHZ02000024.1"/>
</dbReference>
<dbReference type="GO" id="GO:0006543">
    <property type="term" value="P:L-glutamine catabolic process"/>
    <property type="evidence" value="ECO:0007669"/>
    <property type="project" value="UniProtKB-UniRule"/>
</dbReference>
<evidence type="ECO:0000256" key="3">
    <source>
        <dbReference type="ARBA" id="ARBA00022898"/>
    </source>
</evidence>
<dbReference type="GO" id="GO:0005829">
    <property type="term" value="C:cytosol"/>
    <property type="evidence" value="ECO:0007669"/>
    <property type="project" value="TreeGrafter"/>
</dbReference>
<dbReference type="AlphaFoldDB" id="M2XS80"/>
<dbReference type="Gene3D" id="3.40.50.880">
    <property type="match status" value="1"/>
</dbReference>
<dbReference type="STRING" id="71999.KPaMU14_00750"/>
<dbReference type="PROSITE" id="PS01236">
    <property type="entry name" value="PDXT_SNO_1"/>
    <property type="match status" value="1"/>
</dbReference>
<keyword evidence="4 7" id="KW-0315">Glutamine amidotransferase</keyword>
<dbReference type="GO" id="GO:0016740">
    <property type="term" value="F:transferase activity"/>
    <property type="evidence" value="ECO:0007669"/>
    <property type="project" value="UniProtKB-KW"/>
</dbReference>
<evidence type="ECO:0000256" key="4">
    <source>
        <dbReference type="ARBA" id="ARBA00022962"/>
    </source>
</evidence>
<protein>
    <recommendedName>
        <fullName evidence="7">Pyridoxal 5'-phosphate synthase subunit PdxT</fullName>
        <ecNumber evidence="7">4.3.3.6</ecNumber>
    </recommendedName>
    <alternativeName>
        <fullName evidence="7">Pdx2</fullName>
    </alternativeName>
    <alternativeName>
        <fullName evidence="7">Pyridoxal 5'-phosphate synthase glutaminase subunit</fullName>
        <ecNumber evidence="7">3.5.1.2</ecNumber>
    </alternativeName>
</protein>
<keyword evidence="3 7" id="KW-0663">Pyridoxal phosphate</keyword>
<feature type="active site" description="Nucleophile" evidence="7">
    <location>
        <position position="121"/>
    </location>
</feature>
<dbReference type="GO" id="GO:0042823">
    <property type="term" value="P:pyridoxal phosphate biosynthetic process"/>
    <property type="evidence" value="ECO:0007669"/>
    <property type="project" value="UniProtKB-UniRule"/>
</dbReference>
<comment type="catalytic activity">
    <reaction evidence="7">
        <text>aldehydo-D-ribose 5-phosphate + D-glyceraldehyde 3-phosphate + L-glutamine = pyridoxal 5'-phosphate + L-glutamate + phosphate + 3 H2O + H(+)</text>
        <dbReference type="Rhea" id="RHEA:31507"/>
        <dbReference type="ChEBI" id="CHEBI:15377"/>
        <dbReference type="ChEBI" id="CHEBI:15378"/>
        <dbReference type="ChEBI" id="CHEBI:29985"/>
        <dbReference type="ChEBI" id="CHEBI:43474"/>
        <dbReference type="ChEBI" id="CHEBI:58273"/>
        <dbReference type="ChEBI" id="CHEBI:58359"/>
        <dbReference type="ChEBI" id="CHEBI:59776"/>
        <dbReference type="ChEBI" id="CHEBI:597326"/>
        <dbReference type="EC" id="4.3.3.6"/>
    </reaction>
</comment>
<evidence type="ECO:0000313" key="10">
    <source>
        <dbReference type="Proteomes" id="UP000009877"/>
    </source>
</evidence>
<dbReference type="Pfam" id="PF01174">
    <property type="entry name" value="SNO"/>
    <property type="match status" value="1"/>
</dbReference>
<dbReference type="GO" id="GO:0008614">
    <property type="term" value="P:pyridoxine metabolic process"/>
    <property type="evidence" value="ECO:0007669"/>
    <property type="project" value="TreeGrafter"/>
</dbReference>
<evidence type="ECO:0000256" key="2">
    <source>
        <dbReference type="ARBA" id="ARBA00022801"/>
    </source>
</evidence>
<evidence type="ECO:0000256" key="8">
    <source>
        <dbReference type="SAM" id="MobiDB-lite"/>
    </source>
</evidence>
<comment type="function">
    <text evidence="7">Catalyzes the hydrolysis of glutamine to glutamate and ammonia as part of the biosynthesis of pyridoxal 5'-phosphate. The resulting ammonia molecule is channeled to the active site of PdxS.</text>
</comment>
<dbReference type="UniPathway" id="UPA00245"/>
<name>M2XS80_9MICC</name>
<dbReference type="InterPro" id="IPR029062">
    <property type="entry name" value="Class_I_gatase-like"/>
</dbReference>
<dbReference type="CDD" id="cd01749">
    <property type="entry name" value="GATase1_PB"/>
    <property type="match status" value="1"/>
</dbReference>
<organism evidence="9 10">
    <name type="scientific">Kocuria palustris PEL</name>
    <dbReference type="NCBI Taxonomy" id="1236550"/>
    <lineage>
        <taxon>Bacteria</taxon>
        <taxon>Bacillati</taxon>
        <taxon>Actinomycetota</taxon>
        <taxon>Actinomycetes</taxon>
        <taxon>Micrococcales</taxon>
        <taxon>Micrococcaceae</taxon>
        <taxon>Kocuria</taxon>
    </lineage>
</organism>
<dbReference type="Proteomes" id="UP000009877">
    <property type="component" value="Unassembled WGS sequence"/>
</dbReference>
<dbReference type="PROSITE" id="PS51273">
    <property type="entry name" value="GATASE_TYPE_1"/>
    <property type="match status" value="1"/>
</dbReference>
<dbReference type="InterPro" id="IPR002161">
    <property type="entry name" value="PdxT/SNO"/>
</dbReference>
<keyword evidence="10" id="KW-1185">Reference proteome</keyword>
<evidence type="ECO:0000256" key="6">
    <source>
        <dbReference type="ARBA" id="ARBA00049534"/>
    </source>
</evidence>
<dbReference type="PROSITE" id="PS51274">
    <property type="entry name" value="GATASE_COBBQ"/>
    <property type="match status" value="1"/>
</dbReference>
<dbReference type="GO" id="GO:1903600">
    <property type="term" value="C:glutaminase complex"/>
    <property type="evidence" value="ECO:0007669"/>
    <property type="project" value="TreeGrafter"/>
</dbReference>